<reference evidence="11 12" key="1">
    <citation type="submission" date="2022-12" db="EMBL/GenBank/DDBJ databases">
        <title>Genome Sequence of Deinococcus aquaticus Type Strain PB314.</title>
        <authorList>
            <person name="Albert C."/>
            <person name="Hill J."/>
            <person name="Boren L."/>
            <person name="Scholz-Ng S."/>
            <person name="Fatema N."/>
            <person name="Grosso R."/>
            <person name="Soboslay E."/>
            <person name="Tuohy J."/>
        </authorList>
    </citation>
    <scope>NUCLEOTIDE SEQUENCE [LARGE SCALE GENOMIC DNA]</scope>
    <source>
        <strain evidence="11 12">PB-314</strain>
    </source>
</reference>
<accession>A0ABY7V2B8</accession>
<comment type="catalytic activity">
    <reaction evidence="8 9">
        <text>dTTP + alpha-D-glucose 1-phosphate + H(+) = dTDP-alpha-D-glucose + diphosphate</text>
        <dbReference type="Rhea" id="RHEA:15225"/>
        <dbReference type="ChEBI" id="CHEBI:15378"/>
        <dbReference type="ChEBI" id="CHEBI:33019"/>
        <dbReference type="ChEBI" id="CHEBI:37568"/>
        <dbReference type="ChEBI" id="CHEBI:57477"/>
        <dbReference type="ChEBI" id="CHEBI:58601"/>
        <dbReference type="EC" id="2.7.7.24"/>
    </reaction>
</comment>
<proteinExistence type="inferred from homology"/>
<evidence type="ECO:0000256" key="6">
    <source>
        <dbReference type="ARBA" id="ARBA00022723"/>
    </source>
</evidence>
<dbReference type="GO" id="GO:0008879">
    <property type="term" value="F:glucose-1-phosphate thymidylyltransferase activity"/>
    <property type="evidence" value="ECO:0007669"/>
    <property type="project" value="UniProtKB-EC"/>
</dbReference>
<evidence type="ECO:0000259" key="10">
    <source>
        <dbReference type="Pfam" id="PF00483"/>
    </source>
</evidence>
<dbReference type="InterPro" id="IPR005835">
    <property type="entry name" value="NTP_transferase_dom"/>
</dbReference>
<dbReference type="NCBIfam" id="TIGR01207">
    <property type="entry name" value="rmlA"/>
    <property type="match status" value="1"/>
</dbReference>
<dbReference type="Pfam" id="PF00483">
    <property type="entry name" value="NTP_transferase"/>
    <property type="match status" value="1"/>
</dbReference>
<comment type="similarity">
    <text evidence="2 9">Belongs to the glucose-1-phosphate thymidylyltransferase family.</text>
</comment>
<dbReference type="PANTHER" id="PTHR43532">
    <property type="entry name" value="GLUCOSE-1-PHOSPHATE THYMIDYLYLTRANSFERASE"/>
    <property type="match status" value="1"/>
</dbReference>
<evidence type="ECO:0000256" key="4">
    <source>
        <dbReference type="ARBA" id="ARBA00022679"/>
    </source>
</evidence>
<dbReference type="CDD" id="cd02538">
    <property type="entry name" value="G1P_TT_short"/>
    <property type="match status" value="1"/>
</dbReference>
<evidence type="ECO:0000256" key="1">
    <source>
        <dbReference type="ARBA" id="ARBA00001946"/>
    </source>
</evidence>
<comment type="cofactor">
    <cofactor evidence="1">
        <name>Mg(2+)</name>
        <dbReference type="ChEBI" id="CHEBI:18420"/>
    </cofactor>
</comment>
<protein>
    <recommendedName>
        <fullName evidence="3 9">Glucose-1-phosphate thymidylyltransferase</fullName>
        <ecNumber evidence="3 9">2.7.7.24</ecNumber>
    </recommendedName>
</protein>
<keyword evidence="7 9" id="KW-0460">Magnesium</keyword>
<name>A0ABY7V2B8_9DEIO</name>
<feature type="domain" description="Nucleotidyl transferase" evidence="10">
    <location>
        <begin position="10"/>
        <end position="245"/>
    </location>
</feature>
<dbReference type="SUPFAM" id="SSF53448">
    <property type="entry name" value="Nucleotide-diphospho-sugar transferases"/>
    <property type="match status" value="1"/>
</dbReference>
<dbReference type="EMBL" id="CP115165">
    <property type="protein sequence ID" value="WDA59265.1"/>
    <property type="molecule type" value="Genomic_DNA"/>
</dbReference>
<evidence type="ECO:0000313" key="11">
    <source>
        <dbReference type="EMBL" id="WDA59265.1"/>
    </source>
</evidence>
<evidence type="ECO:0000256" key="7">
    <source>
        <dbReference type="ARBA" id="ARBA00022842"/>
    </source>
</evidence>
<evidence type="ECO:0000313" key="12">
    <source>
        <dbReference type="Proteomes" id="UP001217044"/>
    </source>
</evidence>
<dbReference type="RefSeq" id="WP_273989677.1">
    <property type="nucleotide sequence ID" value="NZ_BAABQT010000006.1"/>
</dbReference>
<evidence type="ECO:0000256" key="2">
    <source>
        <dbReference type="ARBA" id="ARBA00010480"/>
    </source>
</evidence>
<keyword evidence="12" id="KW-1185">Reference proteome</keyword>
<organism evidence="11 12">
    <name type="scientific">Deinococcus aquaticus</name>
    <dbReference type="NCBI Taxonomy" id="328692"/>
    <lineage>
        <taxon>Bacteria</taxon>
        <taxon>Thermotogati</taxon>
        <taxon>Deinococcota</taxon>
        <taxon>Deinococci</taxon>
        <taxon>Deinococcales</taxon>
        <taxon>Deinococcaceae</taxon>
        <taxon>Deinococcus</taxon>
    </lineage>
</organism>
<comment type="function">
    <text evidence="9">Catalyzes the formation of dTDP-glucose, from dTTP and glucose 1-phosphate, as well as its pyrophosphorolysis.</text>
</comment>
<dbReference type="PANTHER" id="PTHR43532:SF1">
    <property type="entry name" value="GLUCOSE-1-PHOSPHATE THYMIDYLYLTRANSFERASE 1"/>
    <property type="match status" value="1"/>
</dbReference>
<keyword evidence="5 9" id="KW-0548">Nucleotidyltransferase</keyword>
<evidence type="ECO:0000256" key="3">
    <source>
        <dbReference type="ARBA" id="ARBA00012461"/>
    </source>
</evidence>
<gene>
    <name evidence="11" type="primary">rfbA</name>
    <name evidence="11" type="ORF">M8445_03355</name>
</gene>
<evidence type="ECO:0000256" key="9">
    <source>
        <dbReference type="RuleBase" id="RU003706"/>
    </source>
</evidence>
<dbReference type="InterPro" id="IPR005907">
    <property type="entry name" value="G1P_thy_trans_s"/>
</dbReference>
<sequence length="299" mass="33281">MTAFTTSRRGIILAGGSGTRLYPATIAVSKQLLPIYDKPMIYYPLTTLMLGGMQDILIISTPEDTPRFRQLLGDGSQWGIRLEYAVQPKPDGLAQAFLIGEDFIAGHPSALVLGDNIFYGNDLSDLMQDANSRTEGATVFAYQVSDPERYGVVDFDDSGKALSIEEKPAEPKSDYAVTGLYFYDERVVDIARSIKPSLRGELEITDVNSTYLNEGLLDVQLMRRGFAWLDTGTHESMLEASLFVQAIEHRQGLKIASPEEIAWRNGWISTEMLLEQAQKLAKNGYGKYLLKLSKEKRHA</sequence>
<dbReference type="Proteomes" id="UP001217044">
    <property type="component" value="Chromosome"/>
</dbReference>
<evidence type="ECO:0000256" key="5">
    <source>
        <dbReference type="ARBA" id="ARBA00022695"/>
    </source>
</evidence>
<dbReference type="InterPro" id="IPR029044">
    <property type="entry name" value="Nucleotide-diphossugar_trans"/>
</dbReference>
<keyword evidence="6 9" id="KW-0479">Metal-binding</keyword>
<dbReference type="Gene3D" id="3.90.550.10">
    <property type="entry name" value="Spore Coat Polysaccharide Biosynthesis Protein SpsA, Chain A"/>
    <property type="match status" value="1"/>
</dbReference>
<evidence type="ECO:0000256" key="8">
    <source>
        <dbReference type="ARBA" id="ARBA00049336"/>
    </source>
</evidence>
<keyword evidence="4 9" id="KW-0808">Transferase</keyword>
<dbReference type="EC" id="2.7.7.24" evidence="3 9"/>